<protein>
    <submittedName>
        <fullName evidence="1">Uncharacterized protein</fullName>
    </submittedName>
</protein>
<reference evidence="1 2" key="1">
    <citation type="submission" date="2015-07" db="EMBL/GenBank/DDBJ databases">
        <authorList>
            <person name="Noorani M."/>
        </authorList>
    </citation>
    <scope>NUCLEOTIDE SEQUENCE [LARGE SCALE GENOMIC DNA]</scope>
    <source>
        <strain evidence="1 2">CECT 5088</strain>
    </source>
</reference>
<keyword evidence="2" id="KW-1185">Reference proteome</keyword>
<accession>A0A0M6XT81</accession>
<name>A0A0M6XT81_9RHOB</name>
<evidence type="ECO:0000313" key="1">
    <source>
        <dbReference type="EMBL" id="CTQ33817.1"/>
    </source>
</evidence>
<evidence type="ECO:0000313" key="2">
    <source>
        <dbReference type="Proteomes" id="UP000048908"/>
    </source>
</evidence>
<gene>
    <name evidence="1" type="ORF">JAN5088_02603</name>
</gene>
<dbReference type="STRING" id="282197.SAMN04488517_102653"/>
<sequence>MAITDPMTTEPAPLTADVVEALFTRADGTFLFARWGRPIVPVVFGVTDETVAVLKGAIEALCVLTDHRMAETDPELGANLMVFFLREWDELTATPNLDRLVPDLGPLVARLKTADANQYRVFRFDDAGGIKACFSFIRIDEALAQVPAETLALNQMVQAMLLWSDRAFTDRSPLALLGDAAVLRPDIADLMRAAYDPVLPVMAQDPSHALRLSARLGRAQ</sequence>
<dbReference type="EMBL" id="CXPG01000020">
    <property type="protein sequence ID" value="CTQ33817.1"/>
    <property type="molecule type" value="Genomic_DNA"/>
</dbReference>
<dbReference type="Proteomes" id="UP000048908">
    <property type="component" value="Unassembled WGS sequence"/>
</dbReference>
<dbReference type="AlphaFoldDB" id="A0A0M6XT81"/>
<proteinExistence type="predicted"/>
<organism evidence="1 2">
    <name type="scientific">Jannaschia rubra</name>
    <dbReference type="NCBI Taxonomy" id="282197"/>
    <lineage>
        <taxon>Bacteria</taxon>
        <taxon>Pseudomonadati</taxon>
        <taxon>Pseudomonadota</taxon>
        <taxon>Alphaproteobacteria</taxon>
        <taxon>Rhodobacterales</taxon>
        <taxon>Roseobacteraceae</taxon>
        <taxon>Jannaschia</taxon>
    </lineage>
</organism>